<dbReference type="InterPro" id="IPR056884">
    <property type="entry name" value="NPHP3-like_N"/>
</dbReference>
<evidence type="ECO:0000256" key="1">
    <source>
        <dbReference type="ARBA" id="ARBA00022737"/>
    </source>
</evidence>
<accession>A0ABR4K8Z5</accession>
<dbReference type="Pfam" id="PF24883">
    <property type="entry name" value="NPHP3_N"/>
    <property type="match status" value="1"/>
</dbReference>
<sequence>MEALAALSLAGTIIQVVDFGWKIFTTTHELYKSTGNVTIFQQCELVTADLHRITQRLEDYKLQSSSKSPASATLIDDDSLQTLLNESSDVTSKLLARFEKLRVHGKKTKYKSFCQAVKSAFSESDIRGTMRQLSEMRSAIQMHLVVDLRAQLHTLTSTQSSTVSIDQATRDLITALSSHEDKLEAQGIAIAQLLGKIDLIAQDQARTLAAVNQIERAKSTASWKEVKKTTFLDSVISSSKQAQGNPGGATRQLDMNYWVTEELLCQLSYPAIKDREEAILEAHQETFKWILSDRSPLGRRFVNWLRQGHGVYWINGKAASGKSTLMKYIFQEPEVHSLLEEWAGNDNLITGRFYFWLSGAPEQRSQIGLLRSLLHEIILQDKTLTPVLFPVRWARIYSDLSRPFSYRNVEVPDPWSLAELTCGFEKLAHQGIMHKKVCLIIDGLDEYEGDHHDIAEFFQNISACRGIKACLSSRPLLAFKDVFGPSPSFRLQDFTYEDIKAYVTATLTENRYFCVLSQNEPEKASELIKSVLQRSDGVFLWVRLVIASLMKGLGNRDTIKDLQERLSVIPDDLGDLYDNMLNSIEPLYQERAAKVFQLIEASQLVESTWKGRAVHIGWLDTFSAALALRVSPESVPEVNQLPASEEGINHLCQQMEDQLKVYCAGLVETTGYTGRVGYIHRSVRDYLRLARHGARVSTWATRGGNWDPHTAMLESFVLQSFSGIMTGDRFLTLGCTALCHARYDSGQNPQKYITILRIFGEKFTHCLQAAHGLEPDRPIPLDARYHGDPRDLDQVFPLIAVKWSLVPYMEQYLKNLHLRSGSFEDDLDMFCRAALRYNWDMVWPLKALFVPDKPSMLWSIVASRPPSPAMISLLLKHGFNPGRRTIFSYESPWHGLLARLVAPPTATGIYEVPYEWFKALLDVLTLLLDHGASLNYFIVDDEGEYLSVRVAINKKARAYNAEYADKLDELFALYGGKVTVRLSDKLRFWRRMRIRHECFLLFEKL</sequence>
<name>A0ABR4K8Z5_9EURO</name>
<dbReference type="InterPro" id="IPR056693">
    <property type="entry name" value="DUF7791"/>
</dbReference>
<reference evidence="4 5" key="1">
    <citation type="submission" date="2024-07" db="EMBL/GenBank/DDBJ databases">
        <title>Section-level genome sequencing and comparative genomics of Aspergillus sections Usti and Cavernicolus.</title>
        <authorList>
            <consortium name="Lawrence Berkeley National Laboratory"/>
            <person name="Nybo J.L."/>
            <person name="Vesth T.C."/>
            <person name="Theobald S."/>
            <person name="Frisvad J.C."/>
            <person name="Larsen T.O."/>
            <person name="Kjaerboelling I."/>
            <person name="Rothschild-Mancinelli K."/>
            <person name="Lyhne E.K."/>
            <person name="Kogle M.E."/>
            <person name="Barry K."/>
            <person name="Clum A."/>
            <person name="Na H."/>
            <person name="Ledsgaard L."/>
            <person name="Lin J."/>
            <person name="Lipzen A."/>
            <person name="Kuo A."/>
            <person name="Riley R."/>
            <person name="Mondo S."/>
            <person name="LaButti K."/>
            <person name="Haridas S."/>
            <person name="Pangalinan J."/>
            <person name="Salamov A.A."/>
            <person name="Simmons B.A."/>
            <person name="Magnuson J.K."/>
            <person name="Chen J."/>
            <person name="Drula E."/>
            <person name="Henrissat B."/>
            <person name="Wiebenga A."/>
            <person name="Lubbers R.J."/>
            <person name="Gomes A.C."/>
            <person name="Macurrencykelacurrency M.R."/>
            <person name="Stajich J."/>
            <person name="Grigoriev I.V."/>
            <person name="Mortensen U.H."/>
            <person name="De vries R.P."/>
            <person name="Baker S.E."/>
            <person name="Andersen M.R."/>
        </authorList>
    </citation>
    <scope>NUCLEOTIDE SEQUENCE [LARGE SCALE GENOMIC DNA]</scope>
    <source>
        <strain evidence="4 5">CBS 756.74</strain>
    </source>
</reference>
<feature type="domain" description="DUF7791" evidence="3">
    <location>
        <begin position="583"/>
        <end position="719"/>
    </location>
</feature>
<dbReference type="RefSeq" id="XP_070898445.1">
    <property type="nucleotide sequence ID" value="XM_071045857.1"/>
</dbReference>
<dbReference type="PANTHER" id="PTHR10039">
    <property type="entry name" value="AMELOGENIN"/>
    <property type="match status" value="1"/>
</dbReference>
<dbReference type="InterPro" id="IPR027417">
    <property type="entry name" value="P-loop_NTPase"/>
</dbReference>
<evidence type="ECO:0000259" key="2">
    <source>
        <dbReference type="Pfam" id="PF24883"/>
    </source>
</evidence>
<evidence type="ECO:0000313" key="4">
    <source>
        <dbReference type="EMBL" id="KAL2848761.1"/>
    </source>
</evidence>
<gene>
    <name evidence="4" type="ORF">BJX68DRAFT_267612</name>
</gene>
<dbReference type="PANTHER" id="PTHR10039:SF5">
    <property type="entry name" value="NACHT DOMAIN-CONTAINING PROTEIN"/>
    <property type="match status" value="1"/>
</dbReference>
<dbReference type="Gene3D" id="3.40.50.300">
    <property type="entry name" value="P-loop containing nucleotide triphosphate hydrolases"/>
    <property type="match status" value="1"/>
</dbReference>
<dbReference type="Proteomes" id="UP001610444">
    <property type="component" value="Unassembled WGS sequence"/>
</dbReference>
<feature type="domain" description="Nephrocystin 3-like N-terminal" evidence="2">
    <location>
        <begin position="286"/>
        <end position="474"/>
    </location>
</feature>
<dbReference type="GeneID" id="98161021"/>
<evidence type="ECO:0000313" key="5">
    <source>
        <dbReference type="Proteomes" id="UP001610444"/>
    </source>
</evidence>
<comment type="caution">
    <text evidence="4">The sequence shown here is derived from an EMBL/GenBank/DDBJ whole genome shotgun (WGS) entry which is preliminary data.</text>
</comment>
<proteinExistence type="predicted"/>
<dbReference type="SUPFAM" id="SSF52540">
    <property type="entry name" value="P-loop containing nucleoside triphosphate hydrolases"/>
    <property type="match status" value="1"/>
</dbReference>
<evidence type="ECO:0000259" key="3">
    <source>
        <dbReference type="Pfam" id="PF25053"/>
    </source>
</evidence>
<keyword evidence="5" id="KW-1185">Reference proteome</keyword>
<evidence type="ECO:0008006" key="6">
    <source>
        <dbReference type="Google" id="ProtNLM"/>
    </source>
</evidence>
<keyword evidence="1" id="KW-0677">Repeat</keyword>
<dbReference type="Pfam" id="PF25053">
    <property type="entry name" value="DUF7791"/>
    <property type="match status" value="1"/>
</dbReference>
<organism evidence="4 5">
    <name type="scientific">Aspergillus pseudodeflectus</name>
    <dbReference type="NCBI Taxonomy" id="176178"/>
    <lineage>
        <taxon>Eukaryota</taxon>
        <taxon>Fungi</taxon>
        <taxon>Dikarya</taxon>
        <taxon>Ascomycota</taxon>
        <taxon>Pezizomycotina</taxon>
        <taxon>Eurotiomycetes</taxon>
        <taxon>Eurotiomycetidae</taxon>
        <taxon>Eurotiales</taxon>
        <taxon>Aspergillaceae</taxon>
        <taxon>Aspergillus</taxon>
        <taxon>Aspergillus subgen. Nidulantes</taxon>
    </lineage>
</organism>
<dbReference type="EMBL" id="JBFXLR010000025">
    <property type="protein sequence ID" value="KAL2848761.1"/>
    <property type="molecule type" value="Genomic_DNA"/>
</dbReference>
<protein>
    <recommendedName>
        <fullName evidence="6">NACHT domain-containing protein</fullName>
    </recommendedName>
</protein>